<keyword evidence="1" id="KW-1185">Reference proteome</keyword>
<protein>
    <submittedName>
        <fullName evidence="2">Uncharacterized protein</fullName>
    </submittedName>
</protein>
<dbReference type="Proteomes" id="UP000887565">
    <property type="component" value="Unplaced"/>
</dbReference>
<evidence type="ECO:0000313" key="1">
    <source>
        <dbReference type="Proteomes" id="UP000887565"/>
    </source>
</evidence>
<name>A0A915L406_ROMCU</name>
<reference evidence="2" key="1">
    <citation type="submission" date="2022-11" db="UniProtKB">
        <authorList>
            <consortium name="WormBaseParasite"/>
        </authorList>
    </citation>
    <scope>IDENTIFICATION</scope>
</reference>
<accession>A0A915L406</accession>
<proteinExistence type="predicted"/>
<organism evidence="1 2">
    <name type="scientific">Romanomermis culicivorax</name>
    <name type="common">Nematode worm</name>
    <dbReference type="NCBI Taxonomy" id="13658"/>
    <lineage>
        <taxon>Eukaryota</taxon>
        <taxon>Metazoa</taxon>
        <taxon>Ecdysozoa</taxon>
        <taxon>Nematoda</taxon>
        <taxon>Enoplea</taxon>
        <taxon>Dorylaimia</taxon>
        <taxon>Mermithida</taxon>
        <taxon>Mermithoidea</taxon>
        <taxon>Mermithidae</taxon>
        <taxon>Romanomermis</taxon>
    </lineage>
</organism>
<evidence type="ECO:0000313" key="2">
    <source>
        <dbReference type="WBParaSite" id="nRc.2.0.1.t45471-RA"/>
    </source>
</evidence>
<dbReference type="WBParaSite" id="nRc.2.0.1.t45471-RA">
    <property type="protein sequence ID" value="nRc.2.0.1.t45471-RA"/>
    <property type="gene ID" value="nRc.2.0.1.g45471"/>
</dbReference>
<sequence length="97" mass="10906">MRLGVTTLKFGFPTPCLKPNITRVQFKVWISVFEFDTPCCSTSAERNVSVNNKKWSSSKQCFLHDSICSVQKNAKNVLHATFCTSGGSEFEDDNFSM</sequence>
<dbReference type="AlphaFoldDB" id="A0A915L406"/>